<dbReference type="InterPro" id="IPR029151">
    <property type="entry name" value="Sensor-like_sf"/>
</dbReference>
<dbReference type="SUPFAM" id="SSF103190">
    <property type="entry name" value="Sensory domain-like"/>
    <property type="match status" value="1"/>
</dbReference>
<evidence type="ECO:0000313" key="12">
    <source>
        <dbReference type="Proteomes" id="UP000317171"/>
    </source>
</evidence>
<feature type="region of interest" description="Disordered" evidence="8">
    <location>
        <begin position="22"/>
        <end position="62"/>
    </location>
</feature>
<dbReference type="EMBL" id="CP036269">
    <property type="protein sequence ID" value="QDT41373.1"/>
    <property type="molecule type" value="Genomic_DNA"/>
</dbReference>
<feature type="transmembrane region" description="Helical" evidence="9">
    <location>
        <begin position="80"/>
        <end position="101"/>
    </location>
</feature>
<evidence type="ECO:0000259" key="10">
    <source>
        <dbReference type="PROSITE" id="PS50109"/>
    </source>
</evidence>
<comment type="catalytic activity">
    <reaction evidence="1">
        <text>ATP + protein L-histidine = ADP + protein N-phospho-L-histidine.</text>
        <dbReference type="EC" id="2.7.13.3"/>
    </reaction>
</comment>
<feature type="compositionally biased region" description="Low complexity" evidence="8">
    <location>
        <begin position="34"/>
        <end position="52"/>
    </location>
</feature>
<keyword evidence="6 9" id="KW-0812">Transmembrane</keyword>
<dbReference type="PROSITE" id="PS50109">
    <property type="entry name" value="HIS_KIN"/>
    <property type="match status" value="1"/>
</dbReference>
<proteinExistence type="predicted"/>
<keyword evidence="7 9" id="KW-1133">Transmembrane helix</keyword>
<dbReference type="InterPro" id="IPR003594">
    <property type="entry name" value="HATPase_dom"/>
</dbReference>
<evidence type="ECO:0000256" key="6">
    <source>
        <dbReference type="ARBA" id="ARBA00022692"/>
    </source>
</evidence>
<dbReference type="InterPro" id="IPR004358">
    <property type="entry name" value="Sig_transdc_His_kin-like_C"/>
</dbReference>
<dbReference type="InterPro" id="IPR036890">
    <property type="entry name" value="HATPase_C_sf"/>
</dbReference>
<dbReference type="PANTHER" id="PTHR43547">
    <property type="entry name" value="TWO-COMPONENT HISTIDINE KINASE"/>
    <property type="match status" value="1"/>
</dbReference>
<feature type="transmembrane region" description="Helical" evidence="9">
    <location>
        <begin position="372"/>
        <end position="395"/>
    </location>
</feature>
<keyword evidence="5" id="KW-0597">Phosphoprotein</keyword>
<comment type="subcellular location">
    <subcellularLocation>
        <location evidence="2">Cell membrane</location>
        <topology evidence="2">Multi-pass membrane protein</topology>
    </subcellularLocation>
</comment>
<dbReference type="GO" id="GO:0005886">
    <property type="term" value="C:plasma membrane"/>
    <property type="evidence" value="ECO:0007669"/>
    <property type="project" value="UniProtKB-SubCell"/>
</dbReference>
<dbReference type="Pfam" id="PF02518">
    <property type="entry name" value="HATPase_c"/>
    <property type="match status" value="1"/>
</dbReference>
<keyword evidence="9" id="KW-0472">Membrane</keyword>
<evidence type="ECO:0000256" key="2">
    <source>
        <dbReference type="ARBA" id="ARBA00004651"/>
    </source>
</evidence>
<dbReference type="SMART" id="SM00387">
    <property type="entry name" value="HATPase_c"/>
    <property type="match status" value="1"/>
</dbReference>
<gene>
    <name evidence="11" type="primary">zraS_2</name>
    <name evidence="11" type="ORF">Pan241w_14330</name>
</gene>
<dbReference type="SUPFAM" id="SSF55874">
    <property type="entry name" value="ATPase domain of HSP90 chaperone/DNA topoisomerase II/histidine kinase"/>
    <property type="match status" value="1"/>
</dbReference>
<keyword evidence="12" id="KW-1185">Reference proteome</keyword>
<dbReference type="Gene3D" id="3.30.565.10">
    <property type="entry name" value="Histidine kinase-like ATPase, C-terminal domain"/>
    <property type="match status" value="1"/>
</dbReference>
<dbReference type="InterPro" id="IPR005467">
    <property type="entry name" value="His_kinase_dom"/>
</dbReference>
<accession>A0A517RC00</accession>
<keyword evidence="4" id="KW-1003">Cell membrane</keyword>
<evidence type="ECO:0000256" key="8">
    <source>
        <dbReference type="SAM" id="MobiDB-lite"/>
    </source>
</evidence>
<dbReference type="PRINTS" id="PR00344">
    <property type="entry name" value="BCTRLSENSOR"/>
</dbReference>
<protein>
    <recommendedName>
        <fullName evidence="3">histidine kinase</fullName>
        <ecNumber evidence="3">2.7.13.3</ecNumber>
    </recommendedName>
</protein>
<name>A0A517RC00_9PLAN</name>
<dbReference type="GO" id="GO:0000155">
    <property type="term" value="F:phosphorelay sensor kinase activity"/>
    <property type="evidence" value="ECO:0007669"/>
    <property type="project" value="TreeGrafter"/>
</dbReference>
<dbReference type="OrthoDB" id="149796at2"/>
<keyword evidence="11" id="KW-0808">Transferase</keyword>
<evidence type="ECO:0000256" key="5">
    <source>
        <dbReference type="ARBA" id="ARBA00022553"/>
    </source>
</evidence>
<evidence type="ECO:0000256" key="9">
    <source>
        <dbReference type="SAM" id="Phobius"/>
    </source>
</evidence>
<dbReference type="PANTHER" id="PTHR43547:SF2">
    <property type="entry name" value="HYBRID SIGNAL TRANSDUCTION HISTIDINE KINASE C"/>
    <property type="match status" value="1"/>
</dbReference>
<sequence length="687" mass="76486">MESHLQNSLSCQKRAEWIKTLPDLKNSENKSRNNEVSNQEQESAQQQNQSSRSGRDLKKGTTQQKVLQPVRLYHNLKVRILLPVVIAMVVILGCGLFGMYWQDRQAIDSDVHARVKGAQQVLANQLDEDASLLIGFQQFLADNEKLQEAWFSKDREELLRQATPIYEKINKSNRVTHFYFIDLEHTCFLRVHRPSQFGDTIRRKTMKQAATTGKTTYGIELGKFGHFTLRVVKPWFVNGKHVGYIELGEEIEHITPKLSETLGVQVVFAIEKRCLDQKQWEQGLKILGHAGNWDQLSNFVIIDKTIGSVPQKLLSQIDSGKTENTQISLTDSSTGKMYHGGIMPLMDAGDQQVGSLVIMKDITQQTAELRRMASLLLIVGFVVGGVLFAVCYIYISSLRNVSKQLIETAHQAGKAEIATSVLHNVGNVLNSVNVSAGLIQDNVLKSSAHNLTKAIDVMQQHLDDIGDFVTNDDRGKHLPRFLIDVSQQISSEEESILEEVHSLIRNIDHIKAVVASQQKNANGTAGVLEEFSLVELLEDAININTASMERHSVKIVRKFDDIEPVVSDKQLLLQIIVNLISNAKYACMESGNKKHLLTVRLKHKAQDRVVIEVQDNGMGITAENLTKIFSHGFTTRKEGHGFGLHSAILAARELGGSLTASSDGPGTGATFTLEIPYQKAGTMLCTK</sequence>
<dbReference type="AlphaFoldDB" id="A0A517RC00"/>
<dbReference type="Gene3D" id="3.30.450.20">
    <property type="entry name" value="PAS domain"/>
    <property type="match status" value="1"/>
</dbReference>
<dbReference type="KEGG" id="gaz:Pan241w_14330"/>
<dbReference type="Pfam" id="PF14827">
    <property type="entry name" value="dCache_3"/>
    <property type="match status" value="1"/>
</dbReference>
<evidence type="ECO:0000256" key="1">
    <source>
        <dbReference type="ARBA" id="ARBA00000085"/>
    </source>
</evidence>
<evidence type="ECO:0000313" key="11">
    <source>
        <dbReference type="EMBL" id="QDT41373.1"/>
    </source>
</evidence>
<organism evidence="11 12">
    <name type="scientific">Gimesia alba</name>
    <dbReference type="NCBI Taxonomy" id="2527973"/>
    <lineage>
        <taxon>Bacteria</taxon>
        <taxon>Pseudomonadati</taxon>
        <taxon>Planctomycetota</taxon>
        <taxon>Planctomycetia</taxon>
        <taxon>Planctomycetales</taxon>
        <taxon>Planctomycetaceae</taxon>
        <taxon>Gimesia</taxon>
    </lineage>
</organism>
<dbReference type="Proteomes" id="UP000317171">
    <property type="component" value="Chromosome"/>
</dbReference>
<dbReference type="InterPro" id="IPR029150">
    <property type="entry name" value="dCache_3"/>
</dbReference>
<evidence type="ECO:0000256" key="7">
    <source>
        <dbReference type="ARBA" id="ARBA00022989"/>
    </source>
</evidence>
<evidence type="ECO:0000256" key="3">
    <source>
        <dbReference type="ARBA" id="ARBA00012438"/>
    </source>
</evidence>
<evidence type="ECO:0000256" key="4">
    <source>
        <dbReference type="ARBA" id="ARBA00022475"/>
    </source>
</evidence>
<reference evidence="11 12" key="1">
    <citation type="submission" date="2019-02" db="EMBL/GenBank/DDBJ databases">
        <title>Deep-cultivation of Planctomycetes and their phenomic and genomic characterization uncovers novel biology.</title>
        <authorList>
            <person name="Wiegand S."/>
            <person name="Jogler M."/>
            <person name="Boedeker C."/>
            <person name="Pinto D."/>
            <person name="Vollmers J."/>
            <person name="Rivas-Marin E."/>
            <person name="Kohn T."/>
            <person name="Peeters S.H."/>
            <person name="Heuer A."/>
            <person name="Rast P."/>
            <person name="Oberbeckmann S."/>
            <person name="Bunk B."/>
            <person name="Jeske O."/>
            <person name="Meyerdierks A."/>
            <person name="Storesund J.E."/>
            <person name="Kallscheuer N."/>
            <person name="Luecker S."/>
            <person name="Lage O.M."/>
            <person name="Pohl T."/>
            <person name="Merkel B.J."/>
            <person name="Hornburger P."/>
            <person name="Mueller R.-W."/>
            <person name="Bruemmer F."/>
            <person name="Labrenz M."/>
            <person name="Spormann A.M."/>
            <person name="Op den Camp H."/>
            <person name="Overmann J."/>
            <person name="Amann R."/>
            <person name="Jetten M.S.M."/>
            <person name="Mascher T."/>
            <person name="Medema M.H."/>
            <person name="Devos D.P."/>
            <person name="Kaster A.-K."/>
            <person name="Ovreas L."/>
            <person name="Rohde M."/>
            <person name="Galperin M.Y."/>
            <person name="Jogler C."/>
        </authorList>
    </citation>
    <scope>NUCLEOTIDE SEQUENCE [LARGE SCALE GENOMIC DNA]</scope>
    <source>
        <strain evidence="11 12">Pan241w</strain>
    </source>
</reference>
<dbReference type="EC" id="2.7.13.3" evidence="3"/>
<feature type="domain" description="Histidine kinase" evidence="10">
    <location>
        <begin position="446"/>
        <end position="679"/>
    </location>
</feature>